<dbReference type="PANTHER" id="PTHR42973:SF9">
    <property type="entry name" value="FAD-BINDING PCMH-TYPE DOMAIN-CONTAINING PROTEIN-RELATED"/>
    <property type="match status" value="1"/>
</dbReference>
<dbReference type="InterPro" id="IPR036318">
    <property type="entry name" value="FAD-bd_PCMH-like_sf"/>
</dbReference>
<comment type="similarity">
    <text evidence="2">Belongs to the oxygen-dependent FAD-linked oxidoreductase family.</text>
</comment>
<feature type="domain" description="FAD-binding PCMH-type" evidence="7">
    <location>
        <begin position="58"/>
        <end position="229"/>
    </location>
</feature>
<evidence type="ECO:0000313" key="9">
    <source>
        <dbReference type="Proteomes" id="UP000481861"/>
    </source>
</evidence>
<dbReference type="Gene3D" id="3.30.465.10">
    <property type="match status" value="1"/>
</dbReference>
<keyword evidence="3" id="KW-0285">Flavoprotein</keyword>
<dbReference type="Gene3D" id="3.40.462.20">
    <property type="match status" value="1"/>
</dbReference>
<dbReference type="PROSITE" id="PS51387">
    <property type="entry name" value="FAD_PCMH"/>
    <property type="match status" value="1"/>
</dbReference>
<keyword evidence="9" id="KW-1185">Reference proteome</keyword>
<keyword evidence="5" id="KW-0560">Oxidoreductase</keyword>
<dbReference type="EMBL" id="JAADJZ010000007">
    <property type="protein sequence ID" value="KAF2873888.1"/>
    <property type="molecule type" value="Genomic_DNA"/>
</dbReference>
<dbReference type="SUPFAM" id="SSF56176">
    <property type="entry name" value="FAD-binding/transporter-associated domain-like"/>
    <property type="match status" value="1"/>
</dbReference>
<name>A0A7C8I9C2_9PLEO</name>
<dbReference type="GO" id="GO:0016491">
    <property type="term" value="F:oxidoreductase activity"/>
    <property type="evidence" value="ECO:0007669"/>
    <property type="project" value="UniProtKB-KW"/>
</dbReference>
<keyword evidence="4" id="KW-0274">FAD</keyword>
<dbReference type="SUPFAM" id="SSF55103">
    <property type="entry name" value="FAD-linked oxidases, C-terminal domain"/>
    <property type="match status" value="1"/>
</dbReference>
<dbReference type="Pfam" id="PF01565">
    <property type="entry name" value="FAD_binding_4"/>
    <property type="match status" value="1"/>
</dbReference>
<sequence length="484" mass="52903">MAPLHSVAIALSCLSVVPVYAASNPVDSLVASLSPGSEVYFPNNATWADITGRWTVWDDPDFTSAIIPATEKDVVEIVKTASKYKIPFLATRSRHGYSGTLQSLKRGIHVDLRKFDKVNVDAKANRMTIGGGVLFEAIIPPLYKAGKELQTGACPCVSVLGPTLGGGLSRYEGIHGLITDALVSARVVTGVGNIVTASRTQNSDLFWGLQGAGFNFGVVVEATYEIYDLTNGGNVVNADYVFPAPANRSFYQAMKDVSATMPAELSLLSLLFYDPNTQSTSMLLNAVYAGPLSKAKELLKPFIDIGAVQQNVSETTWNTMPYLAGFGAQGTLCEKRTLRSLFSAGLKYVDVDNMVSIFNKYADFHKKVPGARKSTYELAIYAPQAVQKIPDDATAYPHRDIGIHALPSCQWEDRSLDVQIDEFSTSIRDQTAAKSGFDKLRLYVNYAHGDEKPESLYGKKKLPKLRQLKRKFDPQGLFSHFNPF</sequence>
<evidence type="ECO:0000256" key="4">
    <source>
        <dbReference type="ARBA" id="ARBA00022827"/>
    </source>
</evidence>
<dbReference type="Pfam" id="PF08031">
    <property type="entry name" value="BBE"/>
    <property type="match status" value="1"/>
</dbReference>
<reference evidence="8 9" key="1">
    <citation type="submission" date="2020-01" db="EMBL/GenBank/DDBJ databases">
        <authorList>
            <consortium name="DOE Joint Genome Institute"/>
            <person name="Haridas S."/>
            <person name="Albert R."/>
            <person name="Binder M."/>
            <person name="Bloem J."/>
            <person name="Labutti K."/>
            <person name="Salamov A."/>
            <person name="Andreopoulos B."/>
            <person name="Baker S.E."/>
            <person name="Barry K."/>
            <person name="Bills G."/>
            <person name="Bluhm B.H."/>
            <person name="Cannon C."/>
            <person name="Castanera R."/>
            <person name="Culley D.E."/>
            <person name="Daum C."/>
            <person name="Ezra D."/>
            <person name="Gonzalez J.B."/>
            <person name="Henrissat B."/>
            <person name="Kuo A."/>
            <person name="Liang C."/>
            <person name="Lipzen A."/>
            <person name="Lutzoni F."/>
            <person name="Magnuson J."/>
            <person name="Mondo S."/>
            <person name="Nolan M."/>
            <person name="Ohm R."/>
            <person name="Pangilinan J."/>
            <person name="Park H.-J.H."/>
            <person name="Ramirez L."/>
            <person name="Alfaro M."/>
            <person name="Sun H."/>
            <person name="Tritt A."/>
            <person name="Yoshinaga Y."/>
            <person name="Zwiers L.-H.L."/>
            <person name="Turgeon B.G."/>
            <person name="Goodwin S.B."/>
            <person name="Spatafora J.W."/>
            <person name="Crous P.W."/>
            <person name="Grigoriev I.V."/>
        </authorList>
    </citation>
    <scope>NUCLEOTIDE SEQUENCE [LARGE SCALE GENOMIC DNA]</scope>
    <source>
        <strain evidence="8 9">CBS 611.86</strain>
    </source>
</reference>
<feature type="chain" id="PRO_5028979634" evidence="6">
    <location>
        <begin position="22"/>
        <end position="484"/>
    </location>
</feature>
<dbReference type="GO" id="GO:0071949">
    <property type="term" value="F:FAD binding"/>
    <property type="evidence" value="ECO:0007669"/>
    <property type="project" value="InterPro"/>
</dbReference>
<dbReference type="InterPro" id="IPR016164">
    <property type="entry name" value="FAD-linked_Oxase-like_C"/>
</dbReference>
<gene>
    <name evidence="8" type="ORF">BDV95DRAFT_627671</name>
</gene>
<feature type="signal peptide" evidence="6">
    <location>
        <begin position="1"/>
        <end position="21"/>
    </location>
</feature>
<evidence type="ECO:0000256" key="5">
    <source>
        <dbReference type="ARBA" id="ARBA00023002"/>
    </source>
</evidence>
<dbReference type="InterPro" id="IPR016166">
    <property type="entry name" value="FAD-bd_PCMH"/>
</dbReference>
<evidence type="ECO:0000256" key="1">
    <source>
        <dbReference type="ARBA" id="ARBA00001974"/>
    </source>
</evidence>
<dbReference type="OrthoDB" id="415825at2759"/>
<dbReference type="InterPro" id="IPR012951">
    <property type="entry name" value="BBE"/>
</dbReference>
<accession>A0A7C8I9C2</accession>
<evidence type="ECO:0000259" key="7">
    <source>
        <dbReference type="PROSITE" id="PS51387"/>
    </source>
</evidence>
<comment type="cofactor">
    <cofactor evidence="1">
        <name>FAD</name>
        <dbReference type="ChEBI" id="CHEBI:57692"/>
    </cofactor>
</comment>
<dbReference type="InterPro" id="IPR016169">
    <property type="entry name" value="FAD-bd_PCMH_sub2"/>
</dbReference>
<dbReference type="InterPro" id="IPR050416">
    <property type="entry name" value="FAD-linked_Oxidoreductase"/>
</dbReference>
<evidence type="ECO:0000313" key="8">
    <source>
        <dbReference type="EMBL" id="KAF2873888.1"/>
    </source>
</evidence>
<dbReference type="Proteomes" id="UP000481861">
    <property type="component" value="Unassembled WGS sequence"/>
</dbReference>
<dbReference type="PANTHER" id="PTHR42973">
    <property type="entry name" value="BINDING OXIDOREDUCTASE, PUTATIVE (AFU_ORTHOLOGUE AFUA_1G17690)-RELATED"/>
    <property type="match status" value="1"/>
</dbReference>
<organism evidence="8 9">
    <name type="scientific">Massariosphaeria phaeospora</name>
    <dbReference type="NCBI Taxonomy" id="100035"/>
    <lineage>
        <taxon>Eukaryota</taxon>
        <taxon>Fungi</taxon>
        <taxon>Dikarya</taxon>
        <taxon>Ascomycota</taxon>
        <taxon>Pezizomycotina</taxon>
        <taxon>Dothideomycetes</taxon>
        <taxon>Pleosporomycetidae</taxon>
        <taxon>Pleosporales</taxon>
        <taxon>Pleosporales incertae sedis</taxon>
        <taxon>Massariosphaeria</taxon>
    </lineage>
</organism>
<evidence type="ECO:0000256" key="3">
    <source>
        <dbReference type="ARBA" id="ARBA00022630"/>
    </source>
</evidence>
<comment type="caution">
    <text evidence="8">The sequence shown here is derived from an EMBL/GenBank/DDBJ whole genome shotgun (WGS) entry which is preliminary data.</text>
</comment>
<keyword evidence="6" id="KW-0732">Signal</keyword>
<dbReference type="AlphaFoldDB" id="A0A7C8I9C2"/>
<dbReference type="InterPro" id="IPR006094">
    <property type="entry name" value="Oxid_FAD_bind_N"/>
</dbReference>
<evidence type="ECO:0000256" key="2">
    <source>
        <dbReference type="ARBA" id="ARBA00005466"/>
    </source>
</evidence>
<protein>
    <submittedName>
        <fullName evidence="8">FAD-dependent oxidase</fullName>
    </submittedName>
</protein>
<evidence type="ECO:0000256" key="6">
    <source>
        <dbReference type="SAM" id="SignalP"/>
    </source>
</evidence>
<proteinExistence type="inferred from homology"/>